<feature type="signal peptide" evidence="2">
    <location>
        <begin position="1"/>
        <end position="34"/>
    </location>
</feature>
<accession>Q1G8T8</accession>
<evidence type="ECO:0000256" key="1">
    <source>
        <dbReference type="SAM" id="MobiDB-lite"/>
    </source>
</evidence>
<keyword evidence="2" id="KW-0732">Signal</keyword>
<name>Q1G8T8_LACDA</name>
<evidence type="ECO:0000313" key="3">
    <source>
        <dbReference type="EMBL" id="CAI98536.1"/>
    </source>
</evidence>
<protein>
    <submittedName>
        <fullName evidence="3">Aggregation promoting factor</fullName>
    </submittedName>
</protein>
<feature type="region of interest" description="Disordered" evidence="1">
    <location>
        <begin position="114"/>
        <end position="156"/>
    </location>
</feature>
<gene>
    <name evidence="3" type="ordered locus">Ldb1755</name>
</gene>
<sequence length="293" mass="30514">MNIKSNVLKSVFAAGLALTGVAAIGLGTNGQADAATIGDSVTVDYIDGQSIATWSNYYTATVTGSVKDGSSWKVVKTARDASGEKWYKIGKRQWIMAKYTTEASTTSNSTYNANTTSTNTANSTYNANTTSTNTANSTYNANTTSTNTANSTTGTGYTTSYSSSANNYGYGSNYNYTYSANTGAANTSSYSASTTSSSTSASTSTASASTSSSTSTSSSSSEEAAKAWIASKESGGSYTASNGNYYGKYQLSLSYLNGDTSAANQEKVANSYVQSRYGSWTAAKAFWQANGWY</sequence>
<dbReference type="HOGENOM" id="CLU_077123_0_0_9"/>
<evidence type="ECO:0000313" key="4">
    <source>
        <dbReference type="Proteomes" id="UP000001259"/>
    </source>
</evidence>
<organism evidence="3 4">
    <name type="scientific">Lactobacillus delbrueckii subsp. bulgaricus (strain ATCC 11842 / DSM 20081 / BCRC 10696 / JCM 1002 / NBRC 13953 / NCIMB 11778 / NCTC 12712 / WDCM 00102 / Lb 14)</name>
    <dbReference type="NCBI Taxonomy" id="390333"/>
    <lineage>
        <taxon>Bacteria</taxon>
        <taxon>Bacillati</taxon>
        <taxon>Bacillota</taxon>
        <taxon>Bacilli</taxon>
        <taxon>Lactobacillales</taxon>
        <taxon>Lactobacillaceae</taxon>
        <taxon>Lactobacillus</taxon>
    </lineage>
</organism>
<dbReference type="STRING" id="390333.Ldb1755"/>
<dbReference type="KEGG" id="ldb:Ldb1755"/>
<feature type="chain" id="PRO_5004189015" evidence="2">
    <location>
        <begin position="35"/>
        <end position="293"/>
    </location>
</feature>
<feature type="region of interest" description="Disordered" evidence="1">
    <location>
        <begin position="198"/>
        <end position="218"/>
    </location>
</feature>
<reference evidence="3 4" key="1">
    <citation type="journal article" date="2006" name="Proc. Natl. Acad. Sci. U.S.A.">
        <title>The complete genome sequence of Lactobacillus bulgaricus reveals extensive and ongoing reductive evolution.</title>
        <authorList>
            <person name="van de Guchte M."/>
            <person name="Penaud S."/>
            <person name="Grimaldi C."/>
            <person name="Barbe V."/>
            <person name="Bryson K."/>
            <person name="Nicolas P."/>
            <person name="Robert C."/>
            <person name="Oztas S."/>
            <person name="Mangenot S."/>
            <person name="Couloux A."/>
            <person name="Loux V."/>
            <person name="Dervyn R."/>
            <person name="Bossy R."/>
            <person name="Bolotin A."/>
            <person name="Batto J.-M."/>
            <person name="Walunas T."/>
            <person name="Gibrat J.-F."/>
            <person name="Bessieres P."/>
            <person name="Weissenbach J."/>
            <person name="Ehrlich S.D."/>
            <person name="Maguin E."/>
        </authorList>
    </citation>
    <scope>NUCLEOTIDE SEQUENCE [LARGE SCALE GENOMIC DNA]</scope>
    <source>
        <strain evidence="4">ATCC 11842 / DSM 20081 / BCRC 10696 / JCM 1002 / NBRC 13953 / NCIMB 11778 / NCTC 12712 / WDCM 00102 / Lb 14</strain>
    </source>
</reference>
<dbReference type="BioCyc" id="LDEL390333:LDB_RS07610-MONOMER"/>
<dbReference type="eggNOG" id="COG1388">
    <property type="taxonomic scope" value="Bacteria"/>
</dbReference>
<proteinExistence type="predicted"/>
<dbReference type="AlphaFoldDB" id="Q1G8T8"/>
<dbReference type="RefSeq" id="WP_011544177.1">
    <property type="nucleotide sequence ID" value="NC_008054.1"/>
</dbReference>
<dbReference type="EMBL" id="CR954253">
    <property type="protein sequence ID" value="CAI98536.1"/>
    <property type="molecule type" value="Genomic_DNA"/>
</dbReference>
<evidence type="ECO:0000256" key="2">
    <source>
        <dbReference type="SAM" id="SignalP"/>
    </source>
</evidence>
<dbReference type="Proteomes" id="UP000001259">
    <property type="component" value="Chromosome"/>
</dbReference>
<keyword evidence="4" id="KW-1185">Reference proteome</keyword>